<feature type="transmembrane region" description="Helical" evidence="7">
    <location>
        <begin position="148"/>
        <end position="165"/>
    </location>
</feature>
<dbReference type="InterPro" id="IPR036770">
    <property type="entry name" value="Ankyrin_rpt-contain_sf"/>
</dbReference>
<dbReference type="GO" id="GO:0016020">
    <property type="term" value="C:membrane"/>
    <property type="evidence" value="ECO:0007669"/>
    <property type="project" value="UniProtKB-SubCell"/>
</dbReference>
<evidence type="ECO:0000259" key="8">
    <source>
        <dbReference type="Pfam" id="PF13962"/>
    </source>
</evidence>
<gene>
    <name evidence="9" type="ORF">CK203_013591</name>
</gene>
<keyword evidence="4 7" id="KW-1133">Transmembrane helix</keyword>
<evidence type="ECO:0000313" key="10">
    <source>
        <dbReference type="Proteomes" id="UP000288805"/>
    </source>
</evidence>
<evidence type="ECO:0000256" key="4">
    <source>
        <dbReference type="ARBA" id="ARBA00022989"/>
    </source>
</evidence>
<dbReference type="Proteomes" id="UP000288805">
    <property type="component" value="Unassembled WGS sequence"/>
</dbReference>
<protein>
    <recommendedName>
        <fullName evidence="8">PGG domain-containing protein</fullName>
    </recommendedName>
</protein>
<keyword evidence="2 7" id="KW-0812">Transmembrane</keyword>
<proteinExistence type="predicted"/>
<evidence type="ECO:0000256" key="6">
    <source>
        <dbReference type="ARBA" id="ARBA00023136"/>
    </source>
</evidence>
<evidence type="ECO:0000256" key="5">
    <source>
        <dbReference type="ARBA" id="ARBA00023043"/>
    </source>
</evidence>
<comment type="caution">
    <text evidence="9">The sequence shown here is derived from an EMBL/GenBank/DDBJ whole genome shotgun (WGS) entry which is preliminary data.</text>
</comment>
<feature type="transmembrane region" description="Helical" evidence="7">
    <location>
        <begin position="120"/>
        <end position="142"/>
    </location>
</feature>
<evidence type="ECO:0000256" key="2">
    <source>
        <dbReference type="ARBA" id="ARBA00022692"/>
    </source>
</evidence>
<name>A0A438J8Z4_VITVI</name>
<accession>A0A438J8Z4</accession>
<keyword evidence="5" id="KW-0040">ANK repeat</keyword>
<dbReference type="SUPFAM" id="SSF48403">
    <property type="entry name" value="Ankyrin repeat"/>
    <property type="match status" value="1"/>
</dbReference>
<evidence type="ECO:0000313" key="9">
    <source>
        <dbReference type="EMBL" id="RVX05386.1"/>
    </source>
</evidence>
<dbReference type="PANTHER" id="PTHR24186:SF37">
    <property type="entry name" value="PGG DOMAIN-CONTAINING PROTEIN"/>
    <property type="match status" value="1"/>
</dbReference>
<evidence type="ECO:0000256" key="1">
    <source>
        <dbReference type="ARBA" id="ARBA00004141"/>
    </source>
</evidence>
<dbReference type="Gene3D" id="1.25.40.20">
    <property type="entry name" value="Ankyrin repeat-containing domain"/>
    <property type="match status" value="1"/>
</dbReference>
<dbReference type="Pfam" id="PF13962">
    <property type="entry name" value="PGG"/>
    <property type="match status" value="1"/>
</dbReference>
<dbReference type="InterPro" id="IPR026961">
    <property type="entry name" value="PGG_dom"/>
</dbReference>
<organism evidence="9 10">
    <name type="scientific">Vitis vinifera</name>
    <name type="common">Grape</name>
    <dbReference type="NCBI Taxonomy" id="29760"/>
    <lineage>
        <taxon>Eukaryota</taxon>
        <taxon>Viridiplantae</taxon>
        <taxon>Streptophyta</taxon>
        <taxon>Embryophyta</taxon>
        <taxon>Tracheophyta</taxon>
        <taxon>Spermatophyta</taxon>
        <taxon>Magnoliopsida</taxon>
        <taxon>eudicotyledons</taxon>
        <taxon>Gunneridae</taxon>
        <taxon>Pentapetalae</taxon>
        <taxon>rosids</taxon>
        <taxon>Vitales</taxon>
        <taxon>Vitaceae</taxon>
        <taxon>Viteae</taxon>
        <taxon>Vitis</taxon>
    </lineage>
</organism>
<sequence>MKGHVEVTRELVRARSEVTGHKLDHGETILHSSVRHNRLGALKMLVESVMEAEFTNARDDYGNTVLLTATTLKQLEPWLTKLGLILLAVSGRKTDDTGNICQAGTSIMASKYPDGYYPKFMTYNSISFVASLSIVLLLISGLPMKKRIFMWVTITFMTLTYVISLKADSPHHEPHVIHPLPQMGLQQGQAAPLIYLRPVDPQAGQAWRAGVKIKIIFSFEGKGIQTPYPYGTIRELATN</sequence>
<reference evidence="9 10" key="1">
    <citation type="journal article" date="2018" name="PLoS Genet.">
        <title>Population sequencing reveals clonal diversity and ancestral inbreeding in the grapevine cultivar Chardonnay.</title>
        <authorList>
            <person name="Roach M.J."/>
            <person name="Johnson D.L."/>
            <person name="Bohlmann J."/>
            <person name="van Vuuren H.J."/>
            <person name="Jones S.J."/>
            <person name="Pretorius I.S."/>
            <person name="Schmidt S.A."/>
            <person name="Borneman A.R."/>
        </authorList>
    </citation>
    <scope>NUCLEOTIDE SEQUENCE [LARGE SCALE GENOMIC DNA]</scope>
    <source>
        <strain evidence="10">cv. Chardonnay</strain>
        <tissue evidence="9">Leaf</tissue>
    </source>
</reference>
<feature type="domain" description="PGG" evidence="8">
    <location>
        <begin position="99"/>
        <end position="164"/>
    </location>
</feature>
<keyword evidence="6 7" id="KW-0472">Membrane</keyword>
<dbReference type="PANTHER" id="PTHR24186">
    <property type="entry name" value="PROTEIN PHOSPHATASE 1 REGULATORY SUBUNIT"/>
    <property type="match status" value="1"/>
</dbReference>
<dbReference type="AlphaFoldDB" id="A0A438J8Z4"/>
<evidence type="ECO:0000256" key="7">
    <source>
        <dbReference type="SAM" id="Phobius"/>
    </source>
</evidence>
<comment type="subcellular location">
    <subcellularLocation>
        <location evidence="1">Membrane</location>
        <topology evidence="1">Multi-pass membrane protein</topology>
    </subcellularLocation>
</comment>
<dbReference type="EMBL" id="QGNW01000056">
    <property type="protein sequence ID" value="RVX05386.1"/>
    <property type="molecule type" value="Genomic_DNA"/>
</dbReference>
<keyword evidence="3" id="KW-0677">Repeat</keyword>
<evidence type="ECO:0000256" key="3">
    <source>
        <dbReference type="ARBA" id="ARBA00022737"/>
    </source>
</evidence>